<dbReference type="SUPFAM" id="SSF56935">
    <property type="entry name" value="Porins"/>
    <property type="match status" value="1"/>
</dbReference>
<dbReference type="Pfam" id="PF07715">
    <property type="entry name" value="Plug"/>
    <property type="match status" value="1"/>
</dbReference>
<dbReference type="InterPro" id="IPR012910">
    <property type="entry name" value="Plug_dom"/>
</dbReference>
<dbReference type="Gene3D" id="2.40.170.20">
    <property type="entry name" value="TonB-dependent receptor, beta-barrel domain"/>
    <property type="match status" value="1"/>
</dbReference>
<dbReference type="GO" id="GO:0015344">
    <property type="term" value="F:siderophore uptake transmembrane transporter activity"/>
    <property type="evidence" value="ECO:0007669"/>
    <property type="project" value="TreeGrafter"/>
</dbReference>
<evidence type="ECO:0000256" key="11">
    <source>
        <dbReference type="PROSITE-ProRule" id="PRU01360"/>
    </source>
</evidence>
<keyword evidence="7 12" id="KW-0798">TonB box</keyword>
<feature type="domain" description="TonB-dependent receptor-like beta-barrel" evidence="15">
    <location>
        <begin position="231"/>
        <end position="680"/>
    </location>
</feature>
<dbReference type="Proteomes" id="UP000615796">
    <property type="component" value="Unassembled WGS sequence"/>
</dbReference>
<dbReference type="InterPro" id="IPR000531">
    <property type="entry name" value="Beta-barrel_TonB"/>
</dbReference>
<gene>
    <name evidence="17" type="ORF">H8Q88_15385</name>
</gene>
<sequence>MLTKTLLSTSILLALSSAAFAEKTTQFDEVVVSATRTTQSLDNTAASVAVISSKELEATMVRDVADIFEYTPGVTTSGSSRQGMQTINIRGIEGNRIKILVDGVTQSQAFDGGPYSFINSSAVSIEPDMLKSIEIVKGAASSLHGSDAIGGVVAFETKDPRDFLKGDATTGGQIKLSYASEDKSFSEHVAIAHRSGDLETLVAFTRRDGQEPKNFGDHKENYSISGQDSANNDLLLKLQYQLSEAHRIEFTGEMLRNQVDSDIVHSSYKNYTGRDITKQYRLGLKHIWFSDLPLADTITSRVSWQSKEENGLTKRFQPASAGRPPYQPANNDNHQTKDYFYSDDKIELEAQFDKLITLNNSEHNIMYGINLLRSDISNINNEYNSDPATPNQVIVYTPDAEEQKIGLFIQNEIALFNGNLIVTPGLRYDSFSTDPGDNAGKGLSKFNDSAITGRLGTLYRLDPNSAIFAQVSQGLRSPNFTELYYTFSNPAHGYVNEPNSNLKSEKSLSYELGYRHNNDFSATDVSLFYSSYDDFIEQVVTKVESRINYYSYINLREATIKGVELSNQLKLDELLNAPRGLTTRLAANYTEGKDGDGRPLNSINPWNVVAALNFDDPDSTWGTSLKLNYTAGKSNRNINNDKATGGTENQVELSSSTIFDITAYYKPIKDLTLTAGIFNVTDKEYSRWNDIRGKNILDNDYSQAKRNFAITAKYEF</sequence>
<evidence type="ECO:0000256" key="10">
    <source>
        <dbReference type="ARBA" id="ARBA00023237"/>
    </source>
</evidence>
<evidence type="ECO:0000256" key="13">
    <source>
        <dbReference type="SAM" id="MobiDB-lite"/>
    </source>
</evidence>
<evidence type="ECO:0000256" key="5">
    <source>
        <dbReference type="ARBA" id="ARBA00022692"/>
    </source>
</evidence>
<evidence type="ECO:0000256" key="7">
    <source>
        <dbReference type="ARBA" id="ARBA00023077"/>
    </source>
</evidence>
<feature type="chain" id="PRO_5040996008" evidence="14">
    <location>
        <begin position="22"/>
        <end position="716"/>
    </location>
</feature>
<organism evidence="17 18">
    <name type="scientific">Vibrio metschnikovii</name>
    <dbReference type="NCBI Taxonomy" id="28172"/>
    <lineage>
        <taxon>Bacteria</taxon>
        <taxon>Pseudomonadati</taxon>
        <taxon>Pseudomonadota</taxon>
        <taxon>Gammaproteobacteria</taxon>
        <taxon>Vibrionales</taxon>
        <taxon>Vibrionaceae</taxon>
        <taxon>Vibrio</taxon>
    </lineage>
</organism>
<comment type="similarity">
    <text evidence="2">Belongs to the TonB-dependent receptor family. Hemoglobin/haptoglobin binding protein subfamily.</text>
</comment>
<keyword evidence="3 11" id="KW-0813">Transport</keyword>
<dbReference type="NCBIfam" id="TIGR01786">
    <property type="entry name" value="TonB-hemlactrns"/>
    <property type="match status" value="1"/>
</dbReference>
<keyword evidence="18" id="KW-1185">Reference proteome</keyword>
<keyword evidence="9 17" id="KW-0675">Receptor</keyword>
<evidence type="ECO:0000256" key="9">
    <source>
        <dbReference type="ARBA" id="ARBA00023170"/>
    </source>
</evidence>
<dbReference type="InterPro" id="IPR037066">
    <property type="entry name" value="Plug_dom_sf"/>
</dbReference>
<keyword evidence="8 11" id="KW-0472">Membrane</keyword>
<evidence type="ECO:0000256" key="12">
    <source>
        <dbReference type="RuleBase" id="RU003357"/>
    </source>
</evidence>
<evidence type="ECO:0000256" key="14">
    <source>
        <dbReference type="SAM" id="SignalP"/>
    </source>
</evidence>
<evidence type="ECO:0000256" key="6">
    <source>
        <dbReference type="ARBA" id="ARBA00022729"/>
    </source>
</evidence>
<protein>
    <submittedName>
        <fullName evidence="17">TonB-dependent hemoglobin/transferrin/lactoferrin family receptor</fullName>
    </submittedName>
</protein>
<accession>A0A9X0UNS6</accession>
<reference evidence="17" key="1">
    <citation type="submission" date="2020-08" db="EMBL/GenBank/DDBJ databases">
        <title>Genome Sequencing and Pan-Genome Analysis of Migratory bird Vibrio Strains, Inner Mongolia.</title>
        <authorList>
            <person name="Zheng L."/>
        </authorList>
    </citation>
    <scope>NUCLEOTIDE SEQUENCE</scope>
    <source>
        <strain evidence="17">M13F</strain>
    </source>
</reference>
<feature type="region of interest" description="Disordered" evidence="13">
    <location>
        <begin position="313"/>
        <end position="333"/>
    </location>
</feature>
<feature type="domain" description="TonB-dependent receptor plug" evidence="16">
    <location>
        <begin position="41"/>
        <end position="152"/>
    </location>
</feature>
<evidence type="ECO:0000256" key="1">
    <source>
        <dbReference type="ARBA" id="ARBA00004571"/>
    </source>
</evidence>
<dbReference type="RefSeq" id="WP_187026785.1">
    <property type="nucleotide sequence ID" value="NZ_JACRUP010000012.1"/>
</dbReference>
<comment type="subcellular location">
    <subcellularLocation>
        <location evidence="1 11">Cell outer membrane</location>
        <topology evidence="1 11">Multi-pass membrane protein</topology>
    </subcellularLocation>
</comment>
<feature type="signal peptide" evidence="14">
    <location>
        <begin position="1"/>
        <end position="21"/>
    </location>
</feature>
<evidence type="ECO:0000313" key="18">
    <source>
        <dbReference type="Proteomes" id="UP000615796"/>
    </source>
</evidence>
<keyword evidence="4 11" id="KW-1134">Transmembrane beta strand</keyword>
<dbReference type="InterPro" id="IPR010949">
    <property type="entry name" value="TonB_Hb/transfer/lactofer_rcpt"/>
</dbReference>
<dbReference type="CDD" id="cd01347">
    <property type="entry name" value="ligand_gated_channel"/>
    <property type="match status" value="1"/>
</dbReference>
<evidence type="ECO:0000313" key="17">
    <source>
        <dbReference type="EMBL" id="MBC5852288.1"/>
    </source>
</evidence>
<dbReference type="EMBL" id="JACRUP010000012">
    <property type="protein sequence ID" value="MBC5852288.1"/>
    <property type="molecule type" value="Genomic_DNA"/>
</dbReference>
<dbReference type="NCBIfam" id="TIGR01785">
    <property type="entry name" value="TonB-hemin"/>
    <property type="match status" value="1"/>
</dbReference>
<dbReference type="InterPro" id="IPR036942">
    <property type="entry name" value="Beta-barrel_TonB_sf"/>
</dbReference>
<evidence type="ECO:0000256" key="3">
    <source>
        <dbReference type="ARBA" id="ARBA00022448"/>
    </source>
</evidence>
<dbReference type="GO" id="GO:0044718">
    <property type="term" value="P:siderophore transmembrane transport"/>
    <property type="evidence" value="ECO:0007669"/>
    <property type="project" value="TreeGrafter"/>
</dbReference>
<proteinExistence type="inferred from homology"/>
<evidence type="ECO:0000259" key="16">
    <source>
        <dbReference type="Pfam" id="PF07715"/>
    </source>
</evidence>
<keyword evidence="10 11" id="KW-0998">Cell outer membrane</keyword>
<dbReference type="InterPro" id="IPR039426">
    <property type="entry name" value="TonB-dep_rcpt-like"/>
</dbReference>
<dbReference type="PANTHER" id="PTHR30069:SF29">
    <property type="entry name" value="HEMOGLOBIN AND HEMOGLOBIN-HAPTOGLOBIN-BINDING PROTEIN 1-RELATED"/>
    <property type="match status" value="1"/>
</dbReference>
<keyword evidence="5 11" id="KW-0812">Transmembrane</keyword>
<evidence type="ECO:0000256" key="4">
    <source>
        <dbReference type="ARBA" id="ARBA00022452"/>
    </source>
</evidence>
<dbReference type="Pfam" id="PF00593">
    <property type="entry name" value="TonB_dep_Rec_b-barrel"/>
    <property type="match status" value="1"/>
</dbReference>
<evidence type="ECO:0000256" key="8">
    <source>
        <dbReference type="ARBA" id="ARBA00023136"/>
    </source>
</evidence>
<dbReference type="Gene3D" id="2.170.130.10">
    <property type="entry name" value="TonB-dependent receptor, plug domain"/>
    <property type="match status" value="1"/>
</dbReference>
<comment type="caution">
    <text evidence="17">The sequence shown here is derived from an EMBL/GenBank/DDBJ whole genome shotgun (WGS) entry which is preliminary data.</text>
</comment>
<dbReference type="InterPro" id="IPR011276">
    <property type="entry name" value="TonB_haem/Hb_rcpt"/>
</dbReference>
<name>A0A9X0UNS6_VIBME</name>
<dbReference type="PANTHER" id="PTHR30069">
    <property type="entry name" value="TONB-DEPENDENT OUTER MEMBRANE RECEPTOR"/>
    <property type="match status" value="1"/>
</dbReference>
<evidence type="ECO:0000259" key="15">
    <source>
        <dbReference type="Pfam" id="PF00593"/>
    </source>
</evidence>
<evidence type="ECO:0000256" key="2">
    <source>
        <dbReference type="ARBA" id="ARBA00008143"/>
    </source>
</evidence>
<dbReference type="AlphaFoldDB" id="A0A9X0UNS6"/>
<keyword evidence="6 14" id="KW-0732">Signal</keyword>
<dbReference type="GO" id="GO:0009279">
    <property type="term" value="C:cell outer membrane"/>
    <property type="evidence" value="ECO:0007669"/>
    <property type="project" value="UniProtKB-SubCell"/>
</dbReference>
<dbReference type="PROSITE" id="PS52016">
    <property type="entry name" value="TONB_DEPENDENT_REC_3"/>
    <property type="match status" value="1"/>
</dbReference>
<dbReference type="GO" id="GO:0015232">
    <property type="term" value="F:heme transmembrane transporter activity"/>
    <property type="evidence" value="ECO:0007669"/>
    <property type="project" value="InterPro"/>
</dbReference>